<protein>
    <submittedName>
        <fullName evidence="1">Uncharacterized protein</fullName>
    </submittedName>
</protein>
<evidence type="ECO:0000313" key="2">
    <source>
        <dbReference type="Proteomes" id="UP000176893"/>
    </source>
</evidence>
<comment type="caution">
    <text evidence="1">The sequence shown here is derived from an EMBL/GenBank/DDBJ whole genome shotgun (WGS) entry which is preliminary data.</text>
</comment>
<organism evidence="1 2">
    <name type="scientific">Candidatus Yanofskybacteria bacterium RIFCSPHIGHO2_01_FULL_41_26</name>
    <dbReference type="NCBI Taxonomy" id="1802661"/>
    <lineage>
        <taxon>Bacteria</taxon>
        <taxon>Candidatus Yanofskyibacteriota</taxon>
    </lineage>
</organism>
<name>A0A1F8EEZ8_9BACT</name>
<dbReference type="STRING" id="1802661.A2649_02105"/>
<accession>A0A1F8EEZ8</accession>
<dbReference type="AlphaFoldDB" id="A0A1F8EEZ8"/>
<evidence type="ECO:0000313" key="1">
    <source>
        <dbReference type="EMBL" id="OGM99177.1"/>
    </source>
</evidence>
<reference evidence="1 2" key="1">
    <citation type="journal article" date="2016" name="Nat. Commun.">
        <title>Thousands of microbial genomes shed light on interconnected biogeochemical processes in an aquifer system.</title>
        <authorList>
            <person name="Anantharaman K."/>
            <person name="Brown C.T."/>
            <person name="Hug L.A."/>
            <person name="Sharon I."/>
            <person name="Castelle C.J."/>
            <person name="Probst A.J."/>
            <person name="Thomas B.C."/>
            <person name="Singh A."/>
            <person name="Wilkins M.J."/>
            <person name="Karaoz U."/>
            <person name="Brodie E.L."/>
            <person name="Williams K.H."/>
            <person name="Hubbard S.S."/>
            <person name="Banfield J.F."/>
        </authorList>
    </citation>
    <scope>NUCLEOTIDE SEQUENCE [LARGE SCALE GENOMIC DNA]</scope>
</reference>
<gene>
    <name evidence="1" type="ORF">A2649_02105</name>
</gene>
<dbReference type="EMBL" id="MGJB01000002">
    <property type="protein sequence ID" value="OGM99177.1"/>
    <property type="molecule type" value="Genomic_DNA"/>
</dbReference>
<proteinExistence type="predicted"/>
<sequence length="59" mass="6682">MGELIQNAYEDFHCNTCGLKYKFLPARTLLPPESNDSMVQMQPGICVVKKSTSIFSKDR</sequence>
<dbReference type="Proteomes" id="UP000176893">
    <property type="component" value="Unassembled WGS sequence"/>
</dbReference>